<feature type="chain" id="PRO_5043483491" evidence="2">
    <location>
        <begin position="24"/>
        <end position="373"/>
    </location>
</feature>
<evidence type="ECO:0000256" key="2">
    <source>
        <dbReference type="SAM" id="SignalP"/>
    </source>
</evidence>
<name>A0AAV2IRP2_LYMST</name>
<dbReference type="Proteomes" id="UP001497497">
    <property type="component" value="Unassembled WGS sequence"/>
</dbReference>
<accession>A0AAV2IRP2</accession>
<dbReference type="InterPro" id="IPR050328">
    <property type="entry name" value="Dev_Immune_Receptor"/>
</dbReference>
<dbReference type="PANTHER" id="PTHR24373:SF370">
    <property type="entry name" value="FISH-LIPS, ISOFORM E"/>
    <property type="match status" value="1"/>
</dbReference>
<evidence type="ECO:0000313" key="3">
    <source>
        <dbReference type="EMBL" id="CAL1547654.1"/>
    </source>
</evidence>
<dbReference type="Gene3D" id="3.80.10.10">
    <property type="entry name" value="Ribonuclease Inhibitor"/>
    <property type="match status" value="2"/>
</dbReference>
<dbReference type="SUPFAM" id="SSF52058">
    <property type="entry name" value="L domain-like"/>
    <property type="match status" value="1"/>
</dbReference>
<dbReference type="InterPro" id="IPR032675">
    <property type="entry name" value="LRR_dom_sf"/>
</dbReference>
<evidence type="ECO:0000313" key="4">
    <source>
        <dbReference type="Proteomes" id="UP001497497"/>
    </source>
</evidence>
<proteinExistence type="predicted"/>
<evidence type="ECO:0000256" key="1">
    <source>
        <dbReference type="ARBA" id="ARBA00022729"/>
    </source>
</evidence>
<organism evidence="3 4">
    <name type="scientific">Lymnaea stagnalis</name>
    <name type="common">Great pond snail</name>
    <name type="synonym">Helix stagnalis</name>
    <dbReference type="NCBI Taxonomy" id="6523"/>
    <lineage>
        <taxon>Eukaryota</taxon>
        <taxon>Metazoa</taxon>
        <taxon>Spiralia</taxon>
        <taxon>Lophotrochozoa</taxon>
        <taxon>Mollusca</taxon>
        <taxon>Gastropoda</taxon>
        <taxon>Heterobranchia</taxon>
        <taxon>Euthyneura</taxon>
        <taxon>Panpulmonata</taxon>
        <taxon>Hygrophila</taxon>
        <taxon>Lymnaeoidea</taxon>
        <taxon>Lymnaeidae</taxon>
        <taxon>Lymnaea</taxon>
    </lineage>
</organism>
<comment type="caution">
    <text evidence="3">The sequence shown here is derived from an EMBL/GenBank/DDBJ whole genome shotgun (WGS) entry which is preliminary data.</text>
</comment>
<dbReference type="GO" id="GO:0031012">
    <property type="term" value="C:extracellular matrix"/>
    <property type="evidence" value="ECO:0007669"/>
    <property type="project" value="TreeGrafter"/>
</dbReference>
<dbReference type="Pfam" id="PF13306">
    <property type="entry name" value="LRR_5"/>
    <property type="match status" value="2"/>
</dbReference>
<dbReference type="AlphaFoldDB" id="A0AAV2IRP2"/>
<dbReference type="GO" id="GO:0005615">
    <property type="term" value="C:extracellular space"/>
    <property type="evidence" value="ECO:0007669"/>
    <property type="project" value="TreeGrafter"/>
</dbReference>
<dbReference type="PANTHER" id="PTHR24373">
    <property type="entry name" value="SLIT RELATED LEUCINE-RICH REPEAT NEURONAL PROTEIN"/>
    <property type="match status" value="1"/>
</dbReference>
<keyword evidence="4" id="KW-1185">Reference proteome</keyword>
<keyword evidence="1 2" id="KW-0732">Signal</keyword>
<dbReference type="EMBL" id="CAXITT010001035">
    <property type="protein sequence ID" value="CAL1547654.1"/>
    <property type="molecule type" value="Genomic_DNA"/>
</dbReference>
<sequence>MPENVMLSWLMPILICFANGSFGQVPGFGCIPQECSANGKEAICTGGNFTTVPTFIKCGYQLSQLTISGSAIRNLTANSLPVGLTYFALYDTPLQYISDDAFDDCATTLTMVSFGNSMPNQIPNAFMKLTSLQNLEVNEVNVQDWNTPVLQKIGQTLNSFGSTNVGITSWPSWVQYFTVLTEIRFSRSNITQVPEDALVHVANTLSTFEISFSNLTRVPQAISSLTGIDYLYLRWNQIAIITNLTPQIKSMDLTGRLIEEIFSDTFSNAFSLGDLTLSHNPILRIAVDAFANTPLKTLYLEGTKLTRMPLAFAKLTQVTSIELGENEGMVCTCSESSLQTWLTSLPNMSIYGECDQFDVREFFSKLATDCPKQ</sequence>
<gene>
    <name evidence="3" type="ORF">GSLYS_00020971001</name>
</gene>
<reference evidence="3 4" key="1">
    <citation type="submission" date="2024-04" db="EMBL/GenBank/DDBJ databases">
        <authorList>
            <consortium name="Genoscope - CEA"/>
            <person name="William W."/>
        </authorList>
    </citation>
    <scope>NUCLEOTIDE SEQUENCE [LARGE SCALE GENOMIC DNA]</scope>
</reference>
<protein>
    <submittedName>
        <fullName evidence="3">Uncharacterized protein</fullName>
    </submittedName>
</protein>
<dbReference type="InterPro" id="IPR026906">
    <property type="entry name" value="LRR_5"/>
</dbReference>
<feature type="signal peptide" evidence="2">
    <location>
        <begin position="1"/>
        <end position="23"/>
    </location>
</feature>